<gene>
    <name evidence="7" type="ORF">GFK26_19000</name>
</gene>
<dbReference type="Proteomes" id="UP000326780">
    <property type="component" value="Chromosome"/>
</dbReference>
<dbReference type="Pfam" id="PF03241">
    <property type="entry name" value="HpaB"/>
    <property type="match status" value="1"/>
</dbReference>
<dbReference type="Gene3D" id="2.40.110.10">
    <property type="entry name" value="Butyryl-CoA Dehydrogenase, subunit A, domain 2"/>
    <property type="match status" value="1"/>
</dbReference>
<protein>
    <submittedName>
        <fullName evidence="7">4-hydroxyphenylacetate 3-hydroxylase</fullName>
    </submittedName>
</protein>
<dbReference type="AlphaFoldDB" id="A0A5Q0M7B4"/>
<evidence type="ECO:0000259" key="5">
    <source>
        <dbReference type="Pfam" id="PF03241"/>
    </source>
</evidence>
<feature type="binding site" evidence="4">
    <location>
        <begin position="157"/>
        <end position="160"/>
    </location>
    <ligand>
        <name>FAD</name>
        <dbReference type="ChEBI" id="CHEBI:57692"/>
    </ligand>
</feature>
<feature type="binding site" evidence="4">
    <location>
        <position position="194"/>
    </location>
    <ligand>
        <name>FAD</name>
        <dbReference type="ChEBI" id="CHEBI:57692"/>
    </ligand>
</feature>
<dbReference type="InterPro" id="IPR036250">
    <property type="entry name" value="AcylCo_DH-like_C"/>
</dbReference>
<keyword evidence="2 4" id="KW-0274">FAD</keyword>
<feature type="domain" description="HpaB/PvcC/4-BUDH N-terminal" evidence="6">
    <location>
        <begin position="8"/>
        <end position="275"/>
    </location>
</feature>
<keyword evidence="1" id="KW-0285">Flavoprotein</keyword>
<name>A0A5Q0M7B4_VARPD</name>
<keyword evidence="3" id="KW-0560">Oxidoreductase</keyword>
<reference evidence="7 8" key="1">
    <citation type="submission" date="2019-10" db="EMBL/GenBank/DDBJ databases">
        <title>Complete genome sequence of Variovorax paradoxus 5C-2.</title>
        <authorList>
            <person name="Gogoleva N.E."/>
            <person name="Balkin A.S."/>
        </authorList>
    </citation>
    <scope>NUCLEOTIDE SEQUENCE [LARGE SCALE GENOMIC DNA]</scope>
    <source>
        <strain evidence="7 8">5C-2</strain>
    </source>
</reference>
<feature type="domain" description="HpaB/PvcC/4-BUDH C-terminal" evidence="5">
    <location>
        <begin position="282"/>
        <end position="482"/>
    </location>
</feature>
<evidence type="ECO:0000256" key="3">
    <source>
        <dbReference type="ARBA" id="ARBA00023002"/>
    </source>
</evidence>
<dbReference type="PANTHER" id="PTHR36117:SF3">
    <property type="entry name" value="4-HYDROXYPHENYLACETATE 3-MONOOXYGENASE-RELATED"/>
    <property type="match status" value="1"/>
</dbReference>
<evidence type="ECO:0000256" key="4">
    <source>
        <dbReference type="PIRSR" id="PIRSR000331-2"/>
    </source>
</evidence>
<dbReference type="PANTHER" id="PTHR36117">
    <property type="entry name" value="4-HYDROXYPHENYLACETATE 3-MONOOXYGENASE-RELATED"/>
    <property type="match status" value="1"/>
</dbReference>
<proteinExistence type="predicted"/>
<accession>A0A5Q0M7B4</accession>
<dbReference type="InterPro" id="IPR009100">
    <property type="entry name" value="AcylCoA_DH/oxidase_NM_dom_sf"/>
</dbReference>
<evidence type="ECO:0000256" key="2">
    <source>
        <dbReference type="ARBA" id="ARBA00022827"/>
    </source>
</evidence>
<dbReference type="PIRSF" id="PIRSF000331">
    <property type="entry name" value="HpaA_HpaB"/>
    <property type="match status" value="1"/>
</dbReference>
<sequence length="495" mass="55083">MVTANLRTGDEYLRALRDGRQIYVDGERVSDVTTHRAFARGARSLSNLYDIAAAPENREVMTYTSPTTGNPVLRGFQIPKAHADLKAKRLASEMWSEATFGLMGRSPDHVAGFFCGYAAVPSVFAAGGQQFADNVVKFYEHLRETHKYVTYAIVPPQIDRSKPAHQQSDPTLYAGVVKERDDGIVIKGAQQLATAGVYCDYIYISTIHPLQPGDENYAFGVAVPVGAPGVKLYPRRPFGGQALNSFDYPLSSRFDESDCFVVLEDVFIPWEHVFIYRNLQVARDQWWKTPAHLYGNLQAQARYATKLRFMTGLAKRMNELTGNDANPAVQTQMGELTSLVSIVENMLLAQEVAAETDSNGVLWPSRTALYSIMALQSELNARMVEIIRELSGAGMITLPSSFKDFQNSETAADVQRYYRSATTSADERVALMRMAWDFIGSEFGNRHQQYEKFYGGASFLVKQNVNRNFDYARATGLVDRALALPGFEGAFGPND</sequence>
<evidence type="ECO:0000313" key="8">
    <source>
        <dbReference type="Proteomes" id="UP000326780"/>
    </source>
</evidence>
<dbReference type="GO" id="GO:0016627">
    <property type="term" value="F:oxidoreductase activity, acting on the CH-CH group of donors"/>
    <property type="evidence" value="ECO:0007669"/>
    <property type="project" value="InterPro"/>
</dbReference>
<dbReference type="EMBL" id="CP045644">
    <property type="protein sequence ID" value="QFZ84707.1"/>
    <property type="molecule type" value="Genomic_DNA"/>
</dbReference>
<evidence type="ECO:0000313" key="7">
    <source>
        <dbReference type="EMBL" id="QFZ84707.1"/>
    </source>
</evidence>
<evidence type="ECO:0000259" key="6">
    <source>
        <dbReference type="Pfam" id="PF11794"/>
    </source>
</evidence>
<dbReference type="SUPFAM" id="SSF47203">
    <property type="entry name" value="Acyl-CoA dehydrogenase C-terminal domain-like"/>
    <property type="match status" value="1"/>
</dbReference>
<dbReference type="Gene3D" id="1.10.3140.10">
    <property type="entry name" value="4-hydroxybutyryl-coa dehydratase, domain 1"/>
    <property type="match status" value="1"/>
</dbReference>
<dbReference type="Pfam" id="PF11794">
    <property type="entry name" value="HpaB_N"/>
    <property type="match status" value="1"/>
</dbReference>
<dbReference type="Gene3D" id="1.20.140.10">
    <property type="entry name" value="Butyryl-CoA Dehydrogenase, subunit A, domain 3"/>
    <property type="match status" value="1"/>
</dbReference>
<dbReference type="RefSeq" id="WP_153283328.1">
    <property type="nucleotide sequence ID" value="NZ_CP045644.1"/>
</dbReference>
<dbReference type="SUPFAM" id="SSF56645">
    <property type="entry name" value="Acyl-CoA dehydrogenase NM domain-like"/>
    <property type="match status" value="1"/>
</dbReference>
<dbReference type="InterPro" id="IPR024674">
    <property type="entry name" value="HpaB/PvcC/4-BUDH_N"/>
</dbReference>
<evidence type="ECO:0000256" key="1">
    <source>
        <dbReference type="ARBA" id="ARBA00022630"/>
    </source>
</evidence>
<organism evidence="7 8">
    <name type="scientific">Variovorax paradoxus</name>
    <dbReference type="NCBI Taxonomy" id="34073"/>
    <lineage>
        <taxon>Bacteria</taxon>
        <taxon>Pseudomonadati</taxon>
        <taxon>Pseudomonadota</taxon>
        <taxon>Betaproteobacteria</taxon>
        <taxon>Burkholderiales</taxon>
        <taxon>Comamonadaceae</taxon>
        <taxon>Variovorax</taxon>
    </lineage>
</organism>
<dbReference type="InterPro" id="IPR046373">
    <property type="entry name" value="Acyl-CoA_Oxase/DH_mid-dom_sf"/>
</dbReference>
<dbReference type="InterPro" id="IPR004925">
    <property type="entry name" value="HpaB/PvcC/4-BUDH"/>
</dbReference>
<dbReference type="InterPro" id="IPR024719">
    <property type="entry name" value="HpaB/PvcC/4-BUDH_C"/>
</dbReference>